<dbReference type="InterPro" id="IPR050781">
    <property type="entry name" value="CWC22_splicing_factor"/>
</dbReference>
<comment type="caution">
    <text evidence="6">The sequence shown here is derived from an EMBL/GenBank/DDBJ whole genome shotgun (WGS) entry which is preliminary data.</text>
</comment>
<dbReference type="SUPFAM" id="SSF48371">
    <property type="entry name" value="ARM repeat"/>
    <property type="match status" value="1"/>
</dbReference>
<feature type="compositionally biased region" description="Low complexity" evidence="4">
    <location>
        <begin position="347"/>
        <end position="361"/>
    </location>
</feature>
<feature type="compositionally biased region" description="Basic and acidic residues" evidence="4">
    <location>
        <begin position="128"/>
        <end position="142"/>
    </location>
</feature>
<feature type="compositionally biased region" description="Low complexity" evidence="4">
    <location>
        <begin position="71"/>
        <end position="83"/>
    </location>
</feature>
<feature type="compositionally biased region" description="Basic and acidic residues" evidence="4">
    <location>
        <begin position="44"/>
        <end position="55"/>
    </location>
</feature>
<accession>A0A9W7XQX2</accession>
<dbReference type="Pfam" id="PF02854">
    <property type="entry name" value="MIF4G"/>
    <property type="match status" value="1"/>
</dbReference>
<evidence type="ECO:0000256" key="3">
    <source>
        <dbReference type="ARBA" id="ARBA00023242"/>
    </source>
</evidence>
<feature type="compositionally biased region" description="Acidic residues" evidence="4">
    <location>
        <begin position="220"/>
        <end position="249"/>
    </location>
</feature>
<gene>
    <name evidence="6" type="primary">SGD1</name>
    <name evidence="6" type="ORF">LPJ53_006160</name>
</gene>
<dbReference type="PANTHER" id="PTHR18034:SF4">
    <property type="entry name" value="NUCLEOLAR MIF4G DOMAIN-CONTAINING PROTEIN 1"/>
    <property type="match status" value="1"/>
</dbReference>
<feature type="compositionally biased region" description="Basic and acidic residues" evidence="4">
    <location>
        <begin position="198"/>
        <end position="218"/>
    </location>
</feature>
<feature type="domain" description="MI" evidence="5">
    <location>
        <begin position="704"/>
        <end position="838"/>
    </location>
</feature>
<protein>
    <submittedName>
        <fullName evidence="6">Suppressor of glycerol defect</fullName>
    </submittedName>
</protein>
<dbReference type="SMART" id="SM00544">
    <property type="entry name" value="MA3"/>
    <property type="match status" value="1"/>
</dbReference>
<evidence type="ECO:0000256" key="2">
    <source>
        <dbReference type="ARBA" id="ARBA00006856"/>
    </source>
</evidence>
<evidence type="ECO:0000256" key="4">
    <source>
        <dbReference type="SAM" id="MobiDB-lite"/>
    </source>
</evidence>
<dbReference type="InterPro" id="IPR003890">
    <property type="entry name" value="MIF4G-like_typ-3"/>
</dbReference>
<name>A0A9W7XQX2_9FUNG</name>
<dbReference type="PROSITE" id="PS51366">
    <property type="entry name" value="MI"/>
    <property type="match status" value="1"/>
</dbReference>
<comment type="subcellular location">
    <subcellularLocation>
        <location evidence="1">Nucleus</location>
        <location evidence="1">Nucleolus</location>
    </subcellularLocation>
</comment>
<dbReference type="Proteomes" id="UP001149813">
    <property type="component" value="Unassembled WGS sequence"/>
</dbReference>
<feature type="compositionally biased region" description="Acidic residues" evidence="4">
    <location>
        <begin position="293"/>
        <end position="315"/>
    </location>
</feature>
<feature type="region of interest" description="Disordered" evidence="4">
    <location>
        <begin position="128"/>
        <end position="155"/>
    </location>
</feature>
<dbReference type="Gene3D" id="1.25.40.180">
    <property type="match status" value="1"/>
</dbReference>
<dbReference type="InterPro" id="IPR003891">
    <property type="entry name" value="Initiation_fac_eIF4g_MI"/>
</dbReference>
<dbReference type="GO" id="GO:0005730">
    <property type="term" value="C:nucleolus"/>
    <property type="evidence" value="ECO:0007669"/>
    <property type="project" value="UniProtKB-SubCell"/>
</dbReference>
<proteinExistence type="inferred from homology"/>
<feature type="compositionally biased region" description="Basic and acidic residues" evidence="4">
    <location>
        <begin position="319"/>
        <end position="328"/>
    </location>
</feature>
<keyword evidence="3" id="KW-0539">Nucleus</keyword>
<dbReference type="EMBL" id="JANBOJ010000534">
    <property type="protein sequence ID" value="KAJ1718994.1"/>
    <property type="molecule type" value="Genomic_DNA"/>
</dbReference>
<evidence type="ECO:0000256" key="1">
    <source>
        <dbReference type="ARBA" id="ARBA00004604"/>
    </source>
</evidence>
<feature type="region of interest" description="Disordered" evidence="4">
    <location>
        <begin position="189"/>
        <end position="330"/>
    </location>
</feature>
<evidence type="ECO:0000313" key="6">
    <source>
        <dbReference type="EMBL" id="KAJ1718994.1"/>
    </source>
</evidence>
<dbReference type="InterPro" id="IPR016024">
    <property type="entry name" value="ARM-type_fold"/>
</dbReference>
<feature type="compositionally biased region" description="Basic residues" evidence="4">
    <location>
        <begin position="56"/>
        <end position="68"/>
    </location>
</feature>
<reference evidence="6" key="1">
    <citation type="submission" date="2022-07" db="EMBL/GenBank/DDBJ databases">
        <title>Phylogenomic reconstructions and comparative analyses of Kickxellomycotina fungi.</title>
        <authorList>
            <person name="Reynolds N.K."/>
            <person name="Stajich J.E."/>
            <person name="Barry K."/>
            <person name="Grigoriev I.V."/>
            <person name="Crous P."/>
            <person name="Smith M.E."/>
        </authorList>
    </citation>
    <scope>NUCLEOTIDE SEQUENCE</scope>
    <source>
        <strain evidence="6">NBRC 32514</strain>
    </source>
</reference>
<feature type="region of interest" description="Disordered" evidence="4">
    <location>
        <begin position="347"/>
        <end position="369"/>
    </location>
</feature>
<dbReference type="OrthoDB" id="361797at2759"/>
<sequence>MAGKRARYQENTGMPASMARQLASSSAQDADDKRYHKKTKRGPSRKEERKQARDAKKQRKNTAHHRMRGFAPQPASAAPAAKPAAKRQAERSPAVKKGNKAAAGSSAADERARLTRFAQRNEGMYRLLRERNLVEDVDREAGVKSSGDADEELEDREMRRLERNLGIKSNGKLASAFFDEGLGELFDGYEYGSSSVRGKGEATSDSKAEVKAETKAQAESESEDEEEADDSAMDVDLAGDSDDDSDDDMFGLSALEAGGESGSESEDSDIAEMYRSQGIDASPEVAALSGSDSEADSDGSSEAESEAEIDSDDDSGGAADRKAPDDKPAVAAPAAGVGKYIPPRLRQQLQQQQQAQAQAQQGSEAGDAEQMAAIRRTLQGQLNRLSESNMDGIVGQIEQQYQRHARHHVTSVLSDLVLQAIRSRIHMLDSFLVVNAALVGAVYRAIGVEPVAHLVQKLVEEFDQRFAQGKAEAQAAAAKEAEEDDEEADGVTAGKECQNLCVFLAELYNFHVVSCQLVYDVVRLCAADVGEFTAELLLGVIRVAGVQLRRDDPQALREIVHQVGEAVGRSGGESALSSRCRFMVDSLARLRDNRMRQTMAQSAGDVARLKKFLGNMDKRRVVAGAAEPMHVRLEDIRQAGTRGRWWLVGASWVGNQHEGAQHNSAVAEWRDQQQQQQQKQRRGQADEGAEKLLQLARQQHMNTDVRRSVFVVLQGSSDYAEAFDRLLRLDLKRTQTHDVVRVLVHCCGQEAVFNPYYALVGLRLCAHHASYRLTLQYALWDFLRELGEADVGGMSHTPVDLSEMPEVPLRRVVNVAKLYAWLVGKLGLSLLVLKTLTFARVGRQARVFLQVMFTTLFGLFRGMEEKDAEALAEVLRRAAQNPTMCQGLMLFLRLFVRDCDLVPEEDRKVMRWACRVAKQVFRSAVPSASDDF</sequence>
<comment type="similarity">
    <text evidence="2">Belongs to the CWC22 family.</text>
</comment>
<feature type="region of interest" description="Disordered" evidence="4">
    <location>
        <begin position="1"/>
        <end position="111"/>
    </location>
</feature>
<dbReference type="GO" id="GO:0003723">
    <property type="term" value="F:RNA binding"/>
    <property type="evidence" value="ECO:0007669"/>
    <property type="project" value="InterPro"/>
</dbReference>
<feature type="region of interest" description="Disordered" evidence="4">
    <location>
        <begin position="661"/>
        <end position="687"/>
    </location>
</feature>
<dbReference type="PANTHER" id="PTHR18034">
    <property type="entry name" value="CELL CYCLE CONTROL PROTEIN CWF22-RELATED"/>
    <property type="match status" value="1"/>
</dbReference>
<dbReference type="GO" id="GO:0042274">
    <property type="term" value="P:ribosomal small subunit biogenesis"/>
    <property type="evidence" value="ECO:0007669"/>
    <property type="project" value="TreeGrafter"/>
</dbReference>
<keyword evidence="7" id="KW-1185">Reference proteome</keyword>
<dbReference type="Pfam" id="PF02847">
    <property type="entry name" value="MA3"/>
    <property type="match status" value="1"/>
</dbReference>
<evidence type="ECO:0000259" key="5">
    <source>
        <dbReference type="PROSITE" id="PS51366"/>
    </source>
</evidence>
<dbReference type="AlphaFoldDB" id="A0A9W7XQX2"/>
<evidence type="ECO:0000313" key="7">
    <source>
        <dbReference type="Proteomes" id="UP001149813"/>
    </source>
</evidence>
<dbReference type="SMART" id="SM00543">
    <property type="entry name" value="MIF4G"/>
    <property type="match status" value="1"/>
</dbReference>
<organism evidence="6 7">
    <name type="scientific">Coemansia erecta</name>
    <dbReference type="NCBI Taxonomy" id="147472"/>
    <lineage>
        <taxon>Eukaryota</taxon>
        <taxon>Fungi</taxon>
        <taxon>Fungi incertae sedis</taxon>
        <taxon>Zoopagomycota</taxon>
        <taxon>Kickxellomycotina</taxon>
        <taxon>Kickxellomycetes</taxon>
        <taxon>Kickxellales</taxon>
        <taxon>Kickxellaceae</taxon>
        <taxon>Coemansia</taxon>
    </lineage>
</organism>